<keyword evidence="3" id="KW-0479">Metal-binding</keyword>
<dbReference type="GO" id="GO:0000976">
    <property type="term" value="F:transcription cis-regulatory region binding"/>
    <property type="evidence" value="ECO:0007669"/>
    <property type="project" value="TreeGrafter"/>
</dbReference>
<dbReference type="GeneID" id="17090515"/>
<feature type="coiled-coil region" evidence="7">
    <location>
        <begin position="457"/>
        <end position="484"/>
    </location>
</feature>
<dbReference type="Gene3D" id="3.30.40.10">
    <property type="entry name" value="Zinc/RING finger domain, C3HC4 (zinc finger)"/>
    <property type="match status" value="1"/>
</dbReference>
<dbReference type="EMBL" id="KB454489">
    <property type="protein sequence ID" value="EME31904.1"/>
    <property type="molecule type" value="Genomic_DNA"/>
</dbReference>
<dbReference type="GO" id="GO:0045944">
    <property type="term" value="P:positive regulation of transcription by RNA polymerase II"/>
    <property type="evidence" value="ECO:0007669"/>
    <property type="project" value="TreeGrafter"/>
</dbReference>
<dbReference type="KEGG" id="gsl:Gasu_09710"/>
<feature type="compositionally biased region" description="Polar residues" evidence="8">
    <location>
        <begin position="18"/>
        <end position="29"/>
    </location>
</feature>
<dbReference type="SUPFAM" id="SSF57850">
    <property type="entry name" value="RING/U-box"/>
    <property type="match status" value="1"/>
</dbReference>
<proteinExistence type="predicted"/>
<keyword evidence="2" id="KW-0963">Cytoplasm</keyword>
<reference evidence="11" key="1">
    <citation type="journal article" date="2013" name="Science">
        <title>Gene transfer from bacteria and archaea facilitated evolution of an extremophilic eukaryote.</title>
        <authorList>
            <person name="Schonknecht G."/>
            <person name="Chen W.H."/>
            <person name="Ternes C.M."/>
            <person name="Barbier G.G."/>
            <person name="Shrestha R.P."/>
            <person name="Stanke M."/>
            <person name="Brautigam A."/>
            <person name="Baker B.J."/>
            <person name="Banfield J.F."/>
            <person name="Garavito R.M."/>
            <person name="Carr K."/>
            <person name="Wilkerson C."/>
            <person name="Rensing S.A."/>
            <person name="Gagneul D."/>
            <person name="Dickenson N.E."/>
            <person name="Oesterhelt C."/>
            <person name="Lercher M.J."/>
            <person name="Weber A.P."/>
        </authorList>
    </citation>
    <scope>NUCLEOTIDE SEQUENCE [LARGE SCALE GENOMIC DNA]</scope>
    <source>
        <strain evidence="11">074W</strain>
    </source>
</reference>
<evidence type="ECO:0000256" key="4">
    <source>
        <dbReference type="ARBA" id="ARBA00022771"/>
    </source>
</evidence>
<dbReference type="OMA" id="WQAYLAD"/>
<dbReference type="GO" id="GO:0008270">
    <property type="term" value="F:zinc ion binding"/>
    <property type="evidence" value="ECO:0007669"/>
    <property type="project" value="UniProtKB-KW"/>
</dbReference>
<sequence length="617" mass="71518">MSHWNEYSQLNATQATGTVALNKDATQPTEPLEIGSYKKKQSNKDNRRQKWTCNRIDWPEGSTYGNHTHVHYEEKIGTSNRCSSLQGSFENVQRVASQKYGGSQLHFINLEGSEFNKENFPLASYHFAICRNAKLYTGNSLLDVSVEWPDVEAVVIFHDEVQENLCCPVCLDKVRAPRVTKCGHLFCLLCLLRFFSFHDMAACKCPLCGKKIRLEDLRPVDIRLVAPCYVGMEQCMRLVIRRKESFIAKPFFRESWQAYLADCSIPDDHKEDHHGCYMQPIYSRIFIANDQRLLYLLERDEKDIEQMVTDDSSYIPYADYAIEELVQKRKHLEENLRQERRERFFEISSENGQTTKMETPSREVDPSQLYDFRFIFQAESGQDVYLHPFNVKCLLEHYEHLCLAPQVVQGKVVEVERCTMTEQLKRRMRFLSHLPLGCEFYFVELDLSPVLPANVLNKFAKTLQRRAKERLRREEEELAFHRERDSIPAYEEERKKWFQREVSFSVDMNEQSFPSLVGLSNDSVGQTEVRRGEESSYAAVTSHMGYFPSIPYGECGSSTIPWSGKSPDNISQAYSISADTEETNILGSSPMKNKKKKVRVLFSNIPRRGFEGSRALE</sequence>
<dbReference type="eggNOG" id="KOG2164">
    <property type="taxonomic scope" value="Eukaryota"/>
</dbReference>
<dbReference type="InterPro" id="IPR013083">
    <property type="entry name" value="Znf_RING/FYVE/PHD"/>
</dbReference>
<gene>
    <name evidence="10" type="ORF">Gasu_09710</name>
</gene>
<accession>M2Y7V4</accession>
<dbReference type="Gramene" id="EME31904">
    <property type="protein sequence ID" value="EME31904"/>
    <property type="gene ID" value="Gasu_09710"/>
</dbReference>
<keyword evidence="4 6" id="KW-0863">Zinc-finger</keyword>
<dbReference type="STRING" id="130081.M2Y7V4"/>
<feature type="region of interest" description="Disordered" evidence="8">
    <location>
        <begin position="18"/>
        <end position="48"/>
    </location>
</feature>
<evidence type="ECO:0000256" key="2">
    <source>
        <dbReference type="ARBA" id="ARBA00022490"/>
    </source>
</evidence>
<dbReference type="PANTHER" id="PTHR12983">
    <property type="entry name" value="RING FINGER 10 FAMILY MEMBER"/>
    <property type="match status" value="1"/>
</dbReference>
<dbReference type="PROSITE" id="PS00518">
    <property type="entry name" value="ZF_RING_1"/>
    <property type="match status" value="1"/>
</dbReference>
<dbReference type="InterPro" id="IPR018957">
    <property type="entry name" value="Znf_C3HC4_RING-type"/>
</dbReference>
<dbReference type="PROSITE" id="PS50089">
    <property type="entry name" value="ZF_RING_2"/>
    <property type="match status" value="1"/>
</dbReference>
<keyword evidence="5" id="KW-0862">Zinc</keyword>
<dbReference type="AlphaFoldDB" id="M2Y7V4"/>
<keyword evidence="7" id="KW-0175">Coiled coil</keyword>
<dbReference type="PANTHER" id="PTHR12983:SF9">
    <property type="entry name" value="E3 UBIQUITIN-PROTEIN LIGASE RNF10"/>
    <property type="match status" value="1"/>
</dbReference>
<dbReference type="Proteomes" id="UP000030680">
    <property type="component" value="Unassembled WGS sequence"/>
</dbReference>
<keyword evidence="11" id="KW-1185">Reference proteome</keyword>
<dbReference type="InterPro" id="IPR017907">
    <property type="entry name" value="Znf_RING_CS"/>
</dbReference>
<comment type="subcellular location">
    <subcellularLocation>
        <location evidence="1">Cytoplasm</location>
    </subcellularLocation>
</comment>
<dbReference type="InterPro" id="IPR039739">
    <property type="entry name" value="MAG2/RNF10"/>
</dbReference>
<evidence type="ECO:0000313" key="10">
    <source>
        <dbReference type="EMBL" id="EME31904.1"/>
    </source>
</evidence>
<evidence type="ECO:0000256" key="5">
    <source>
        <dbReference type="ARBA" id="ARBA00022833"/>
    </source>
</evidence>
<evidence type="ECO:0000313" key="11">
    <source>
        <dbReference type="Proteomes" id="UP000030680"/>
    </source>
</evidence>
<dbReference type="GO" id="GO:0005737">
    <property type="term" value="C:cytoplasm"/>
    <property type="evidence" value="ECO:0007669"/>
    <property type="project" value="UniProtKB-SubCell"/>
</dbReference>
<evidence type="ECO:0000256" key="1">
    <source>
        <dbReference type="ARBA" id="ARBA00004496"/>
    </source>
</evidence>
<evidence type="ECO:0000256" key="3">
    <source>
        <dbReference type="ARBA" id="ARBA00022723"/>
    </source>
</evidence>
<protein>
    <submittedName>
        <fullName evidence="10">Zinc finger (C3HC4-type RING finger) family protein</fullName>
    </submittedName>
</protein>
<evidence type="ECO:0000256" key="6">
    <source>
        <dbReference type="PROSITE-ProRule" id="PRU00175"/>
    </source>
</evidence>
<dbReference type="Pfam" id="PF00097">
    <property type="entry name" value="zf-C3HC4"/>
    <property type="match status" value="1"/>
</dbReference>
<evidence type="ECO:0000256" key="7">
    <source>
        <dbReference type="SAM" id="Coils"/>
    </source>
</evidence>
<name>M2Y7V4_GALSU</name>
<organism evidence="10 11">
    <name type="scientific">Galdieria sulphuraria</name>
    <name type="common">Red alga</name>
    <dbReference type="NCBI Taxonomy" id="130081"/>
    <lineage>
        <taxon>Eukaryota</taxon>
        <taxon>Rhodophyta</taxon>
        <taxon>Bangiophyceae</taxon>
        <taxon>Galdieriales</taxon>
        <taxon>Galdieriaceae</taxon>
        <taxon>Galdieria</taxon>
    </lineage>
</organism>
<dbReference type="RefSeq" id="XP_005708424.1">
    <property type="nucleotide sequence ID" value="XM_005708367.1"/>
</dbReference>
<dbReference type="InterPro" id="IPR001841">
    <property type="entry name" value="Znf_RING"/>
</dbReference>
<evidence type="ECO:0000256" key="8">
    <source>
        <dbReference type="SAM" id="MobiDB-lite"/>
    </source>
</evidence>
<dbReference type="SMART" id="SM00184">
    <property type="entry name" value="RING"/>
    <property type="match status" value="1"/>
</dbReference>
<evidence type="ECO:0000259" key="9">
    <source>
        <dbReference type="PROSITE" id="PS50089"/>
    </source>
</evidence>
<dbReference type="OrthoDB" id="302966at2759"/>
<feature type="domain" description="RING-type" evidence="9">
    <location>
        <begin position="167"/>
        <end position="208"/>
    </location>
</feature>